<dbReference type="GeneID" id="97031152"/>
<dbReference type="GO" id="GO:0006396">
    <property type="term" value="P:RNA processing"/>
    <property type="evidence" value="ECO:0007669"/>
    <property type="project" value="InterPro"/>
</dbReference>
<dbReference type="InterPro" id="IPR029026">
    <property type="entry name" value="tRNA_m1G_MTases_N"/>
</dbReference>
<dbReference type="InterPro" id="IPR001537">
    <property type="entry name" value="SpoU_MeTrfase"/>
</dbReference>
<dbReference type="InterPro" id="IPR053888">
    <property type="entry name" value="MRM3-like_sub_bind"/>
</dbReference>
<keyword evidence="7" id="KW-1185">Reference proteome</keyword>
<dbReference type="Proteomes" id="UP000297454">
    <property type="component" value="Unassembled WGS sequence"/>
</dbReference>
<evidence type="ECO:0000259" key="4">
    <source>
        <dbReference type="Pfam" id="PF00588"/>
    </source>
</evidence>
<feature type="domain" description="tRNA/rRNA methyltransferase SpoU type" evidence="4">
    <location>
        <begin position="101"/>
        <end position="233"/>
    </location>
</feature>
<dbReference type="Gene3D" id="3.30.1330.30">
    <property type="match status" value="1"/>
</dbReference>
<dbReference type="InterPro" id="IPR029064">
    <property type="entry name" value="Ribosomal_eL30-like_sf"/>
</dbReference>
<evidence type="ECO:0000313" key="7">
    <source>
        <dbReference type="Proteomes" id="UP000297454"/>
    </source>
</evidence>
<dbReference type="OrthoDB" id="9785673at2"/>
<keyword evidence="3 6" id="KW-0808">Transferase</keyword>
<gene>
    <name evidence="6" type="ORF">EQF91_05240</name>
</gene>
<proteinExistence type="inferred from homology"/>
<dbReference type="AlphaFoldDB" id="A0A4R9C0Y2"/>
<reference evidence="6 7" key="1">
    <citation type="submission" date="2019-01" db="EMBL/GenBank/DDBJ databases">
        <title>Draft Genome Sequences of Helcococcus ovis Strains Isolated from the Uterus and Vagina of Dairy Cows with Metritis.</title>
        <authorList>
            <person name="Cunha F."/>
            <person name="Jeon S.J."/>
            <person name="Kutzer P."/>
            <person name="Galvao K.N."/>
        </authorList>
    </citation>
    <scope>NUCLEOTIDE SEQUENCE [LARGE SCALE GENOMIC DNA]</scope>
    <source>
        <strain evidence="6 7">KG-37</strain>
    </source>
</reference>
<dbReference type="SUPFAM" id="SSF55315">
    <property type="entry name" value="L30e-like"/>
    <property type="match status" value="1"/>
</dbReference>
<evidence type="ECO:0000256" key="1">
    <source>
        <dbReference type="ARBA" id="ARBA00007228"/>
    </source>
</evidence>
<feature type="domain" description="MRM3-like substrate binding" evidence="5">
    <location>
        <begin position="10"/>
        <end position="87"/>
    </location>
</feature>
<comment type="similarity">
    <text evidence="1">Belongs to the class IV-like SAM-binding methyltransferase superfamily. RNA methyltransferase TrmH family.</text>
</comment>
<dbReference type="PANTHER" id="PTHR43191">
    <property type="entry name" value="RRNA METHYLTRANSFERASE 3"/>
    <property type="match status" value="1"/>
</dbReference>
<protein>
    <submittedName>
        <fullName evidence="6">RNA methyltransferase</fullName>
    </submittedName>
</protein>
<organism evidence="6 7">
    <name type="scientific">Helcococcus ovis</name>
    <dbReference type="NCBI Taxonomy" id="72026"/>
    <lineage>
        <taxon>Bacteria</taxon>
        <taxon>Bacillati</taxon>
        <taxon>Bacillota</taxon>
        <taxon>Tissierellia</taxon>
        <taxon>Tissierellales</taxon>
        <taxon>Peptoniphilaceae</taxon>
        <taxon>Helcococcus</taxon>
    </lineage>
</organism>
<dbReference type="CDD" id="cd18095">
    <property type="entry name" value="SpoU-like_rRNA-MTase"/>
    <property type="match status" value="1"/>
</dbReference>
<dbReference type="EMBL" id="SCFR01000016">
    <property type="protein sequence ID" value="TFF65800.1"/>
    <property type="molecule type" value="Genomic_DNA"/>
</dbReference>
<dbReference type="SUPFAM" id="SSF75217">
    <property type="entry name" value="alpha/beta knot"/>
    <property type="match status" value="1"/>
</dbReference>
<dbReference type="InterPro" id="IPR029028">
    <property type="entry name" value="Alpha/beta_knot_MTases"/>
</dbReference>
<dbReference type="GO" id="GO:0008173">
    <property type="term" value="F:RNA methyltransferase activity"/>
    <property type="evidence" value="ECO:0007669"/>
    <property type="project" value="InterPro"/>
</dbReference>
<keyword evidence="2 6" id="KW-0489">Methyltransferase</keyword>
<dbReference type="Pfam" id="PF22435">
    <property type="entry name" value="MRM3-like_sub_bind"/>
    <property type="match status" value="1"/>
</dbReference>
<name>A0A4R9C0Y2_9FIRM</name>
<dbReference type="Pfam" id="PF00588">
    <property type="entry name" value="SpoU_methylase"/>
    <property type="match status" value="1"/>
</dbReference>
<evidence type="ECO:0000259" key="5">
    <source>
        <dbReference type="Pfam" id="PF22435"/>
    </source>
</evidence>
<sequence length="239" mass="27329">MYEIITSLNNNFIKEIKKLRFKKNRQKLNKFIIESKKLILEAISSGYEVERVFVMEGKLSLFHNETYISEKLFNDVSCMVNPDGYLAILRIKKNNFLSNKVLILDNIQDPGNMGTLIRSAEAFGFNTIVSINSVDFYNEKVLRATMGSVFRLNLIDTNYSFLENMKDYTIYIADMHGYDYRKSIPSKKIAIVIGNEGNGISDEILKIKHELIKIPMLGRIESLNAGVSGAILMSNFIEE</sequence>
<dbReference type="PANTHER" id="PTHR43191:SF2">
    <property type="entry name" value="RRNA METHYLTRANSFERASE 3, MITOCHONDRIAL"/>
    <property type="match status" value="1"/>
</dbReference>
<accession>A0A4R9C0Y2</accession>
<evidence type="ECO:0000313" key="6">
    <source>
        <dbReference type="EMBL" id="TFF65800.1"/>
    </source>
</evidence>
<dbReference type="InterPro" id="IPR051259">
    <property type="entry name" value="rRNA_Methyltransferase"/>
</dbReference>
<dbReference type="GO" id="GO:0032259">
    <property type="term" value="P:methylation"/>
    <property type="evidence" value="ECO:0007669"/>
    <property type="project" value="UniProtKB-KW"/>
</dbReference>
<evidence type="ECO:0000256" key="2">
    <source>
        <dbReference type="ARBA" id="ARBA00022603"/>
    </source>
</evidence>
<dbReference type="RefSeq" id="WP_134711072.1">
    <property type="nucleotide sequence ID" value="NZ_CP119081.1"/>
</dbReference>
<evidence type="ECO:0000256" key="3">
    <source>
        <dbReference type="ARBA" id="ARBA00022679"/>
    </source>
</evidence>
<dbReference type="GO" id="GO:0003723">
    <property type="term" value="F:RNA binding"/>
    <property type="evidence" value="ECO:0007669"/>
    <property type="project" value="InterPro"/>
</dbReference>
<dbReference type="Gene3D" id="3.40.1280.10">
    <property type="match status" value="1"/>
</dbReference>
<comment type="caution">
    <text evidence="6">The sequence shown here is derived from an EMBL/GenBank/DDBJ whole genome shotgun (WGS) entry which is preliminary data.</text>
</comment>